<organism evidence="1 2">
    <name type="scientific">Vigna angularis var. angularis</name>
    <dbReference type="NCBI Taxonomy" id="157739"/>
    <lineage>
        <taxon>Eukaryota</taxon>
        <taxon>Viridiplantae</taxon>
        <taxon>Streptophyta</taxon>
        <taxon>Embryophyta</taxon>
        <taxon>Tracheophyta</taxon>
        <taxon>Spermatophyta</taxon>
        <taxon>Magnoliopsida</taxon>
        <taxon>eudicotyledons</taxon>
        <taxon>Gunneridae</taxon>
        <taxon>Pentapetalae</taxon>
        <taxon>rosids</taxon>
        <taxon>fabids</taxon>
        <taxon>Fabales</taxon>
        <taxon>Fabaceae</taxon>
        <taxon>Papilionoideae</taxon>
        <taxon>50 kb inversion clade</taxon>
        <taxon>NPAAA clade</taxon>
        <taxon>indigoferoid/millettioid clade</taxon>
        <taxon>Phaseoleae</taxon>
        <taxon>Vigna</taxon>
    </lineage>
</organism>
<evidence type="ECO:0000313" key="1">
    <source>
        <dbReference type="EMBL" id="BAT74862.1"/>
    </source>
</evidence>
<proteinExistence type="predicted"/>
<dbReference type="Proteomes" id="UP000291084">
    <property type="component" value="Chromosome 1"/>
</dbReference>
<dbReference type="AlphaFoldDB" id="A0A0S3R2Q8"/>
<dbReference type="EMBL" id="AP015034">
    <property type="protein sequence ID" value="BAT74862.1"/>
    <property type="molecule type" value="Genomic_DNA"/>
</dbReference>
<dbReference type="OrthoDB" id="1430224at2759"/>
<dbReference type="InterPro" id="IPR043502">
    <property type="entry name" value="DNA/RNA_pol_sf"/>
</dbReference>
<name>A0A0S3R2Q8_PHAAN</name>
<sequence>MLIVKEQKKSIDEQINGIPIVEEYADVFPKEVLGFPPSREMDFAIELMPGTGLVCVAPYRMTLAELAELKKHIEDLLEKKFIRPSVSPWGAPVLLVKKKDGSSRLCGITGSLIKSLSRIGTRCQELMIC</sequence>
<dbReference type="InterPro" id="IPR032567">
    <property type="entry name" value="RTL1-rel"/>
</dbReference>
<reference evidence="1 2" key="1">
    <citation type="journal article" date="2015" name="Sci. Rep.">
        <title>The power of single molecule real-time sequencing technology in the de novo assembly of a eukaryotic genome.</title>
        <authorList>
            <person name="Sakai H."/>
            <person name="Naito K."/>
            <person name="Ogiso-Tanaka E."/>
            <person name="Takahashi Y."/>
            <person name="Iseki K."/>
            <person name="Muto C."/>
            <person name="Satou K."/>
            <person name="Teruya K."/>
            <person name="Shiroma A."/>
            <person name="Shimoji M."/>
            <person name="Hirano T."/>
            <person name="Itoh T."/>
            <person name="Kaga A."/>
            <person name="Tomooka N."/>
        </authorList>
    </citation>
    <scope>NUCLEOTIDE SEQUENCE [LARGE SCALE GENOMIC DNA]</scope>
    <source>
        <strain evidence="2">cv. Shumari</strain>
    </source>
</reference>
<evidence type="ECO:0000313" key="2">
    <source>
        <dbReference type="Proteomes" id="UP000291084"/>
    </source>
</evidence>
<dbReference type="Gene3D" id="3.10.10.10">
    <property type="entry name" value="HIV Type 1 Reverse Transcriptase, subunit A, domain 1"/>
    <property type="match status" value="1"/>
</dbReference>
<dbReference type="PANTHER" id="PTHR15503:SF45">
    <property type="entry name" value="RNA-DIRECTED DNA POLYMERASE HOMOLOG"/>
    <property type="match status" value="1"/>
</dbReference>
<dbReference type="SUPFAM" id="SSF56672">
    <property type="entry name" value="DNA/RNA polymerases"/>
    <property type="match status" value="1"/>
</dbReference>
<accession>A0A0S3R2Q8</accession>
<evidence type="ECO:0008006" key="3">
    <source>
        <dbReference type="Google" id="ProtNLM"/>
    </source>
</evidence>
<protein>
    <recommendedName>
        <fullName evidence="3">Reverse transcriptase domain-containing protein</fullName>
    </recommendedName>
</protein>
<gene>
    <name evidence="1" type="primary">Vigan.01G263400</name>
    <name evidence="1" type="ORF">VIGAN_01263400</name>
</gene>
<keyword evidence="2" id="KW-1185">Reference proteome</keyword>
<dbReference type="PANTHER" id="PTHR15503">
    <property type="entry name" value="LDOC1 RELATED"/>
    <property type="match status" value="1"/>
</dbReference>